<protein>
    <submittedName>
        <fullName evidence="1">Uncharacterized protein</fullName>
    </submittedName>
</protein>
<dbReference type="AlphaFoldDB" id="A0A392SM16"/>
<proteinExistence type="predicted"/>
<evidence type="ECO:0000313" key="2">
    <source>
        <dbReference type="Proteomes" id="UP000265520"/>
    </source>
</evidence>
<sequence length="35" mass="3925">SDLRRAQGGGFRAGWFSVTCAARRLVLRRAQTRFG</sequence>
<dbReference type="EMBL" id="LXQA010394737">
    <property type="protein sequence ID" value="MCI49025.1"/>
    <property type="molecule type" value="Genomic_DNA"/>
</dbReference>
<organism evidence="1 2">
    <name type="scientific">Trifolium medium</name>
    <dbReference type="NCBI Taxonomy" id="97028"/>
    <lineage>
        <taxon>Eukaryota</taxon>
        <taxon>Viridiplantae</taxon>
        <taxon>Streptophyta</taxon>
        <taxon>Embryophyta</taxon>
        <taxon>Tracheophyta</taxon>
        <taxon>Spermatophyta</taxon>
        <taxon>Magnoliopsida</taxon>
        <taxon>eudicotyledons</taxon>
        <taxon>Gunneridae</taxon>
        <taxon>Pentapetalae</taxon>
        <taxon>rosids</taxon>
        <taxon>fabids</taxon>
        <taxon>Fabales</taxon>
        <taxon>Fabaceae</taxon>
        <taxon>Papilionoideae</taxon>
        <taxon>50 kb inversion clade</taxon>
        <taxon>NPAAA clade</taxon>
        <taxon>Hologalegina</taxon>
        <taxon>IRL clade</taxon>
        <taxon>Trifolieae</taxon>
        <taxon>Trifolium</taxon>
    </lineage>
</organism>
<feature type="non-terminal residue" evidence="1">
    <location>
        <position position="1"/>
    </location>
</feature>
<dbReference type="Proteomes" id="UP000265520">
    <property type="component" value="Unassembled WGS sequence"/>
</dbReference>
<evidence type="ECO:0000313" key="1">
    <source>
        <dbReference type="EMBL" id="MCI49025.1"/>
    </source>
</evidence>
<accession>A0A392SM16</accession>
<comment type="caution">
    <text evidence="1">The sequence shown here is derived from an EMBL/GenBank/DDBJ whole genome shotgun (WGS) entry which is preliminary data.</text>
</comment>
<keyword evidence="2" id="KW-1185">Reference proteome</keyword>
<name>A0A392SM16_9FABA</name>
<reference evidence="1 2" key="1">
    <citation type="journal article" date="2018" name="Front. Plant Sci.">
        <title>Red Clover (Trifolium pratense) and Zigzag Clover (T. medium) - A Picture of Genomic Similarities and Differences.</title>
        <authorList>
            <person name="Dluhosova J."/>
            <person name="Istvanek J."/>
            <person name="Nedelnik J."/>
            <person name="Repkova J."/>
        </authorList>
    </citation>
    <scope>NUCLEOTIDE SEQUENCE [LARGE SCALE GENOMIC DNA]</scope>
    <source>
        <strain evidence="2">cv. 10/8</strain>
        <tissue evidence="1">Leaf</tissue>
    </source>
</reference>